<dbReference type="EMBL" id="PTIZ01000001">
    <property type="protein sequence ID" value="PPK78188.1"/>
    <property type="molecule type" value="Genomic_DNA"/>
</dbReference>
<protein>
    <submittedName>
        <fullName evidence="2">Uncharacterized protein</fullName>
    </submittedName>
</protein>
<sequence length="168" mass="19880">MPKKPVKTKGDAERQEQFWEHVAAFEEAKWITSFDQLVRSGIELPAPEELDDSQLSAKLWEVIRGLAILRTFLYSTDHLSDRELYEELWHELLREETPDMPVNDDSAWHIDLVGNGSEQDNELYLRYYAGEEDRRRWAKDWPNDTMPEHEALPYDRDRHLPSRNKAAE</sequence>
<gene>
    <name evidence="2" type="ORF">B0F87_101570</name>
</gene>
<evidence type="ECO:0000313" key="2">
    <source>
        <dbReference type="EMBL" id="PPK78188.1"/>
    </source>
</evidence>
<name>A0A2S6HL18_9GAMM</name>
<proteinExistence type="predicted"/>
<dbReference type="Proteomes" id="UP000240010">
    <property type="component" value="Unassembled WGS sequence"/>
</dbReference>
<feature type="region of interest" description="Disordered" evidence="1">
    <location>
        <begin position="138"/>
        <end position="168"/>
    </location>
</feature>
<organism evidence="2 3">
    <name type="scientific">Methylobacter tundripaludum</name>
    <dbReference type="NCBI Taxonomy" id="173365"/>
    <lineage>
        <taxon>Bacteria</taxon>
        <taxon>Pseudomonadati</taxon>
        <taxon>Pseudomonadota</taxon>
        <taxon>Gammaproteobacteria</taxon>
        <taxon>Methylococcales</taxon>
        <taxon>Methylococcaceae</taxon>
        <taxon>Methylobacter</taxon>
    </lineage>
</organism>
<dbReference type="RefSeq" id="WP_104427534.1">
    <property type="nucleotide sequence ID" value="NZ_PTIZ01000001.1"/>
</dbReference>
<dbReference type="AlphaFoldDB" id="A0A2S6HL18"/>
<evidence type="ECO:0000256" key="1">
    <source>
        <dbReference type="SAM" id="MobiDB-lite"/>
    </source>
</evidence>
<accession>A0A2S6HL18</accession>
<reference evidence="2 3" key="1">
    <citation type="submission" date="2018-02" db="EMBL/GenBank/DDBJ databases">
        <title>Subsurface microbial communities from deep shales in Ohio and West Virginia, USA.</title>
        <authorList>
            <person name="Wrighton K."/>
        </authorList>
    </citation>
    <scope>NUCLEOTIDE SEQUENCE [LARGE SCALE GENOMIC DNA]</scope>
    <source>
        <strain evidence="2 3">OWC-DMM</strain>
    </source>
</reference>
<comment type="caution">
    <text evidence="2">The sequence shown here is derived from an EMBL/GenBank/DDBJ whole genome shotgun (WGS) entry which is preliminary data.</text>
</comment>
<evidence type="ECO:0000313" key="3">
    <source>
        <dbReference type="Proteomes" id="UP000240010"/>
    </source>
</evidence>